<evidence type="ECO:0000313" key="3">
    <source>
        <dbReference type="Proteomes" id="UP000782241"/>
    </source>
</evidence>
<feature type="compositionally biased region" description="Low complexity" evidence="1">
    <location>
        <begin position="116"/>
        <end position="132"/>
    </location>
</feature>
<feature type="region of interest" description="Disordered" evidence="1">
    <location>
        <begin position="116"/>
        <end position="136"/>
    </location>
</feature>
<gene>
    <name evidence="2" type="ORF">KAF25_002849</name>
</gene>
<feature type="region of interest" description="Disordered" evidence="1">
    <location>
        <begin position="377"/>
        <end position="414"/>
    </location>
</feature>
<reference evidence="2" key="1">
    <citation type="submission" date="2021-04" db="EMBL/GenBank/DDBJ databases">
        <title>Draft genome of Fusarium avenaceum strain F156N33, isolated from an atmospheric sample in Virginia.</title>
        <authorList>
            <person name="Yang S."/>
            <person name="Vinatzer B.A."/>
            <person name="Coleman J."/>
        </authorList>
    </citation>
    <scope>NUCLEOTIDE SEQUENCE</scope>
    <source>
        <strain evidence="2">F156N33</strain>
    </source>
</reference>
<dbReference type="AlphaFoldDB" id="A0A9P7H281"/>
<comment type="caution">
    <text evidence="2">The sequence shown here is derived from an EMBL/GenBank/DDBJ whole genome shotgun (WGS) entry which is preliminary data.</text>
</comment>
<accession>A0A9P7H281</accession>
<organism evidence="2 3">
    <name type="scientific">Fusarium avenaceum</name>
    <dbReference type="NCBI Taxonomy" id="40199"/>
    <lineage>
        <taxon>Eukaryota</taxon>
        <taxon>Fungi</taxon>
        <taxon>Dikarya</taxon>
        <taxon>Ascomycota</taxon>
        <taxon>Pezizomycotina</taxon>
        <taxon>Sordariomycetes</taxon>
        <taxon>Hypocreomycetidae</taxon>
        <taxon>Hypocreales</taxon>
        <taxon>Nectriaceae</taxon>
        <taxon>Fusarium</taxon>
        <taxon>Fusarium tricinctum species complex</taxon>
    </lineage>
</organism>
<keyword evidence="3" id="KW-1185">Reference proteome</keyword>
<feature type="compositionally biased region" description="Basic and acidic residues" evidence="1">
    <location>
        <begin position="377"/>
        <end position="393"/>
    </location>
</feature>
<feature type="region of interest" description="Disordered" evidence="1">
    <location>
        <begin position="1"/>
        <end position="67"/>
    </location>
</feature>
<evidence type="ECO:0000256" key="1">
    <source>
        <dbReference type="SAM" id="MobiDB-lite"/>
    </source>
</evidence>
<feature type="compositionally biased region" description="Polar residues" evidence="1">
    <location>
        <begin position="46"/>
        <end position="67"/>
    </location>
</feature>
<protein>
    <submittedName>
        <fullName evidence="2">Uncharacterized protein</fullName>
    </submittedName>
</protein>
<sequence length="414" mass="46632">MDSASATQSQVLYHPGLSSQLATKAGIASRRKGESPDPLSNDFFKGNNTVQKQPSTNKVDSRGGTPQQLHSVKIKNSTFITTNPPMAPREQPSAVFQQEEDDDICIDLTKLAQQEWTNEEQQTTAPAVQQPAKKPNYDLSPRTLTSGQDGSFFRNHNIARPSLLKQPRQKKVDHHSLHDASRISKTIRLPKEPTRQRKLSKNCIGSRYKSITEHDNTASLYISTPNKTSDPNPHYQVGQEFSFSRSIPLMEPKLMKTCPRPPTAALMFDSKAYFPYQLDMARHLAYNGVSGPYELGEYLVDIHMGTAQPVKIARRDTGEYGQPVWRHLITGDQIMPRDGSKVWGTPVALSNGALLHMKYTNGTRIVPQWGFSQPREWHSQEWPEMEKPEEKQHSAQQEANPFHLGVKPGCNPMW</sequence>
<evidence type="ECO:0000313" key="2">
    <source>
        <dbReference type="EMBL" id="KAG5661206.1"/>
    </source>
</evidence>
<dbReference type="EMBL" id="JAGPUO010000008">
    <property type="protein sequence ID" value="KAG5661206.1"/>
    <property type="molecule type" value="Genomic_DNA"/>
</dbReference>
<dbReference type="Proteomes" id="UP000782241">
    <property type="component" value="Unassembled WGS sequence"/>
</dbReference>
<name>A0A9P7H281_9HYPO</name>
<proteinExistence type="predicted"/>
<feature type="compositionally biased region" description="Polar residues" evidence="1">
    <location>
        <begin position="1"/>
        <end position="22"/>
    </location>
</feature>